<proteinExistence type="predicted"/>
<dbReference type="Proteomes" id="UP000677803">
    <property type="component" value="Unassembled WGS sequence"/>
</dbReference>
<accession>A0A8S4AKE7</accession>
<name>A0A8S4AKE7_9TELE</name>
<evidence type="ECO:0000313" key="2">
    <source>
        <dbReference type="Proteomes" id="UP000677803"/>
    </source>
</evidence>
<gene>
    <name evidence="1" type="ORF">MMEN_LOCUS4220</name>
</gene>
<dbReference type="AlphaFoldDB" id="A0A8S4AKE7"/>
<reference evidence="1" key="1">
    <citation type="submission" date="2021-05" db="EMBL/GenBank/DDBJ databases">
        <authorList>
            <person name="Tigano A."/>
        </authorList>
    </citation>
    <scope>NUCLEOTIDE SEQUENCE</scope>
</reference>
<sequence length="82" mass="9476">MSKWTVTLDCNPVLKKREKMVCIMPTQMMLEDAYSLAERRTFSYPPLMPLLEDPKMELKTVLPSLRLGLLTAFHQCTEARST</sequence>
<keyword evidence="2" id="KW-1185">Reference proteome</keyword>
<organism evidence="1 2">
    <name type="scientific">Menidia menidia</name>
    <name type="common">Atlantic silverside</name>
    <dbReference type="NCBI Taxonomy" id="238744"/>
    <lineage>
        <taxon>Eukaryota</taxon>
        <taxon>Metazoa</taxon>
        <taxon>Chordata</taxon>
        <taxon>Craniata</taxon>
        <taxon>Vertebrata</taxon>
        <taxon>Euteleostomi</taxon>
        <taxon>Actinopterygii</taxon>
        <taxon>Neopterygii</taxon>
        <taxon>Teleostei</taxon>
        <taxon>Neoteleostei</taxon>
        <taxon>Acanthomorphata</taxon>
        <taxon>Ovalentaria</taxon>
        <taxon>Atherinomorphae</taxon>
        <taxon>Atheriniformes</taxon>
        <taxon>Atherinopsidae</taxon>
        <taxon>Menidiinae</taxon>
        <taxon>Menidia</taxon>
    </lineage>
</organism>
<dbReference type="EMBL" id="CAJRST010003335">
    <property type="protein sequence ID" value="CAG5867430.1"/>
    <property type="molecule type" value="Genomic_DNA"/>
</dbReference>
<comment type="caution">
    <text evidence="1">The sequence shown here is derived from an EMBL/GenBank/DDBJ whole genome shotgun (WGS) entry which is preliminary data.</text>
</comment>
<evidence type="ECO:0000313" key="1">
    <source>
        <dbReference type="EMBL" id="CAG5867430.1"/>
    </source>
</evidence>
<protein>
    <submittedName>
        <fullName evidence="1">(Atlantic silverside) hypothetical protein</fullName>
    </submittedName>
</protein>